<feature type="non-terminal residue" evidence="1">
    <location>
        <position position="1"/>
    </location>
</feature>
<comment type="caution">
    <text evidence="1">The sequence shown here is derived from an EMBL/GenBank/DDBJ whole genome shotgun (WGS) entry which is preliminary data.</text>
</comment>
<proteinExistence type="predicted"/>
<sequence>LLVLVWRHSNSDKNSLNNSEIMSSYFDEKGLPDPTFQKKSTSSNNNNLNPDVSNFFGTSSSGSSNNLGDENAYDTLEEYINLANLFGTLRDRSNSRANDSNQEFLDNLISQLLEEANASSRGPPPASKKFIQSLPIVKKSEIKPDDTCPICAEKFLSNTTPNNIVTCMPCKHMFDKECILPWLKLHNTCPSCRHEVDSDDPAWRKKQLELQRAQDSEEEDQDWMYG</sequence>
<gene>
    <name evidence="1" type="ORF">RPERSI_LOCUS2330</name>
</gene>
<evidence type="ECO:0000313" key="1">
    <source>
        <dbReference type="EMBL" id="CAG8512661.1"/>
    </source>
</evidence>
<organism evidence="1 2">
    <name type="scientific">Racocetra persica</name>
    <dbReference type="NCBI Taxonomy" id="160502"/>
    <lineage>
        <taxon>Eukaryota</taxon>
        <taxon>Fungi</taxon>
        <taxon>Fungi incertae sedis</taxon>
        <taxon>Mucoromycota</taxon>
        <taxon>Glomeromycotina</taxon>
        <taxon>Glomeromycetes</taxon>
        <taxon>Diversisporales</taxon>
        <taxon>Gigasporaceae</taxon>
        <taxon>Racocetra</taxon>
    </lineage>
</organism>
<evidence type="ECO:0000313" key="2">
    <source>
        <dbReference type="Proteomes" id="UP000789920"/>
    </source>
</evidence>
<reference evidence="1" key="1">
    <citation type="submission" date="2021-06" db="EMBL/GenBank/DDBJ databases">
        <authorList>
            <person name="Kallberg Y."/>
            <person name="Tangrot J."/>
            <person name="Rosling A."/>
        </authorList>
    </citation>
    <scope>NUCLEOTIDE SEQUENCE</scope>
    <source>
        <strain evidence="1">MA461A</strain>
    </source>
</reference>
<dbReference type="EMBL" id="CAJVQC010002520">
    <property type="protein sequence ID" value="CAG8512661.1"/>
    <property type="molecule type" value="Genomic_DNA"/>
</dbReference>
<dbReference type="Proteomes" id="UP000789920">
    <property type="component" value="Unassembled WGS sequence"/>
</dbReference>
<protein>
    <submittedName>
        <fullName evidence="1">4450_t:CDS:1</fullName>
    </submittedName>
</protein>
<keyword evidence="2" id="KW-1185">Reference proteome</keyword>
<accession>A0ACA9L829</accession>
<name>A0ACA9L829_9GLOM</name>